<evidence type="ECO:0000256" key="1">
    <source>
        <dbReference type="ARBA" id="ARBA00022723"/>
    </source>
</evidence>
<protein>
    <recommendedName>
        <fullName evidence="6">C3H1-type domain-containing protein</fullName>
    </recommendedName>
</protein>
<feature type="compositionally biased region" description="Acidic residues" evidence="5">
    <location>
        <begin position="457"/>
        <end position="469"/>
    </location>
</feature>
<keyword evidence="3 4" id="KW-0862">Zinc</keyword>
<dbReference type="GO" id="GO:0005634">
    <property type="term" value="C:nucleus"/>
    <property type="evidence" value="ECO:0007669"/>
    <property type="project" value="TreeGrafter"/>
</dbReference>
<evidence type="ECO:0000259" key="6">
    <source>
        <dbReference type="PROSITE" id="PS50103"/>
    </source>
</evidence>
<feature type="compositionally biased region" description="Low complexity" evidence="5">
    <location>
        <begin position="443"/>
        <end position="456"/>
    </location>
</feature>
<feature type="compositionally biased region" description="Polar residues" evidence="5">
    <location>
        <begin position="73"/>
        <end position="92"/>
    </location>
</feature>
<dbReference type="EMBL" id="JAVRRT010000002">
    <property type="protein sequence ID" value="KAK5174088.1"/>
    <property type="molecule type" value="Genomic_DNA"/>
</dbReference>
<dbReference type="RefSeq" id="XP_064662757.1">
    <property type="nucleotide sequence ID" value="XM_064798430.1"/>
</dbReference>
<dbReference type="InterPro" id="IPR036855">
    <property type="entry name" value="Znf_CCCH_sf"/>
</dbReference>
<dbReference type="GO" id="GO:0003723">
    <property type="term" value="F:RNA binding"/>
    <property type="evidence" value="ECO:0007669"/>
    <property type="project" value="InterPro"/>
</dbReference>
<dbReference type="Proteomes" id="UP001337655">
    <property type="component" value="Unassembled WGS sequence"/>
</dbReference>
<dbReference type="InterPro" id="IPR039136">
    <property type="entry name" value="NUFIP1-like"/>
</dbReference>
<feature type="compositionally biased region" description="Pro residues" evidence="5">
    <location>
        <begin position="7"/>
        <end position="18"/>
    </location>
</feature>
<feature type="compositionally biased region" description="Basic and acidic residues" evidence="5">
    <location>
        <begin position="311"/>
        <end position="328"/>
    </location>
</feature>
<evidence type="ECO:0000256" key="4">
    <source>
        <dbReference type="PROSITE-ProRule" id="PRU00723"/>
    </source>
</evidence>
<feature type="region of interest" description="Disordered" evidence="5">
    <location>
        <begin position="238"/>
        <end position="365"/>
    </location>
</feature>
<dbReference type="GO" id="GO:0008270">
    <property type="term" value="F:zinc ion binding"/>
    <property type="evidence" value="ECO:0007669"/>
    <property type="project" value="UniProtKB-KW"/>
</dbReference>
<feature type="compositionally biased region" description="Basic and acidic residues" evidence="5">
    <location>
        <begin position="349"/>
        <end position="364"/>
    </location>
</feature>
<keyword evidence="2 4" id="KW-0863">Zinc-finger</keyword>
<dbReference type="InterPro" id="IPR000571">
    <property type="entry name" value="Znf_CCCH"/>
</dbReference>
<evidence type="ECO:0000256" key="2">
    <source>
        <dbReference type="ARBA" id="ARBA00022771"/>
    </source>
</evidence>
<evidence type="ECO:0000313" key="7">
    <source>
        <dbReference type="EMBL" id="KAK5174088.1"/>
    </source>
</evidence>
<keyword evidence="1 4" id="KW-0479">Metal-binding</keyword>
<dbReference type="SUPFAM" id="SSF90229">
    <property type="entry name" value="CCCH zinc finger"/>
    <property type="match status" value="1"/>
</dbReference>
<dbReference type="SMART" id="SM00356">
    <property type="entry name" value="ZnF_C3H1"/>
    <property type="match status" value="1"/>
</dbReference>
<feature type="domain" description="C3H1-type" evidence="6">
    <location>
        <begin position="482"/>
        <end position="510"/>
    </location>
</feature>
<feature type="region of interest" description="Disordered" evidence="5">
    <location>
        <begin position="1"/>
        <end position="185"/>
    </location>
</feature>
<feature type="compositionally biased region" description="Low complexity" evidence="5">
    <location>
        <begin position="402"/>
        <end position="412"/>
    </location>
</feature>
<dbReference type="InterPro" id="IPR019496">
    <property type="entry name" value="NUFIP1_cons_dom"/>
</dbReference>
<dbReference type="GeneID" id="89922516"/>
<dbReference type="PROSITE" id="PS50103">
    <property type="entry name" value="ZF_C3H1"/>
    <property type="match status" value="1"/>
</dbReference>
<name>A0AAV9PJR2_9PEZI</name>
<evidence type="ECO:0000313" key="8">
    <source>
        <dbReference type="Proteomes" id="UP001337655"/>
    </source>
</evidence>
<reference evidence="7 8" key="1">
    <citation type="submission" date="2023-08" db="EMBL/GenBank/DDBJ databases">
        <title>Black Yeasts Isolated from many extreme environments.</title>
        <authorList>
            <person name="Coleine C."/>
            <person name="Stajich J.E."/>
            <person name="Selbmann L."/>
        </authorList>
    </citation>
    <scope>NUCLEOTIDE SEQUENCE [LARGE SCALE GENOMIC DNA]</scope>
    <source>
        <strain evidence="7 8">CCFEE 5935</strain>
    </source>
</reference>
<feature type="zinc finger region" description="C3H1-type" evidence="4">
    <location>
        <begin position="482"/>
        <end position="510"/>
    </location>
</feature>
<feature type="compositionally biased region" description="Basic and acidic residues" evidence="5">
    <location>
        <begin position="261"/>
        <end position="277"/>
    </location>
</feature>
<gene>
    <name evidence="7" type="ORF">LTR77_001168</name>
</gene>
<proteinExistence type="predicted"/>
<dbReference type="Gene3D" id="4.10.1000.10">
    <property type="entry name" value="Zinc finger, CCCH-type"/>
    <property type="match status" value="1"/>
</dbReference>
<dbReference type="AlphaFoldDB" id="A0AAV9PJR2"/>
<feature type="region of interest" description="Disordered" evidence="5">
    <location>
        <begin position="390"/>
        <end position="484"/>
    </location>
</feature>
<organism evidence="7 8">
    <name type="scientific">Saxophila tyrrhenica</name>
    <dbReference type="NCBI Taxonomy" id="1690608"/>
    <lineage>
        <taxon>Eukaryota</taxon>
        <taxon>Fungi</taxon>
        <taxon>Dikarya</taxon>
        <taxon>Ascomycota</taxon>
        <taxon>Pezizomycotina</taxon>
        <taxon>Dothideomycetes</taxon>
        <taxon>Dothideomycetidae</taxon>
        <taxon>Mycosphaerellales</taxon>
        <taxon>Extremaceae</taxon>
        <taxon>Saxophila</taxon>
    </lineage>
</organism>
<feature type="region of interest" description="Disordered" evidence="5">
    <location>
        <begin position="508"/>
        <end position="533"/>
    </location>
</feature>
<evidence type="ECO:0000256" key="5">
    <source>
        <dbReference type="SAM" id="MobiDB-lite"/>
    </source>
</evidence>
<dbReference type="PANTHER" id="PTHR13309:SF0">
    <property type="entry name" value="FMR1-INTERACTING PROTEIN NUFIP1"/>
    <property type="match status" value="1"/>
</dbReference>
<feature type="compositionally biased region" description="Gly residues" evidence="5">
    <location>
        <begin position="27"/>
        <end position="39"/>
    </location>
</feature>
<comment type="caution">
    <text evidence="7">The sequence shown here is derived from an EMBL/GenBank/DDBJ whole genome shotgun (WGS) entry which is preliminary data.</text>
</comment>
<keyword evidence="8" id="KW-1185">Reference proteome</keyword>
<feature type="compositionally biased region" description="Basic and acidic residues" evidence="5">
    <location>
        <begin position="509"/>
        <end position="520"/>
    </location>
</feature>
<evidence type="ECO:0000256" key="3">
    <source>
        <dbReference type="ARBA" id="ARBA00022833"/>
    </source>
</evidence>
<feature type="compositionally biased region" description="Basic and acidic residues" evidence="5">
    <location>
        <begin position="137"/>
        <end position="149"/>
    </location>
</feature>
<dbReference type="Pfam" id="PF00642">
    <property type="entry name" value="zf-CCCH"/>
    <property type="match status" value="1"/>
</dbReference>
<accession>A0AAV9PJR2</accession>
<sequence length="573" mass="61254">MSSGFTFPPPPPPPPKPSQPQQQYGGPDRGGGRGRGGSRGEFNQRGRGHSGGRGNSYSNGSLDQPNGRDWRGNQYQNPSQANGYPRSQQYDQSSSSGFPGRGSGVGNGNTRAGGNYGPNGAHAGSPSRSAAGHKRKLDALRGPADERVKVPGPKPAPAVPSFGGPILPPRPAHAADGRATAGVTSRPAVRGLGLVPAADDVVYEESDSEEEKDVDEEALYAELGDKLTFEHNGVVMSLTSQADLEAWRKERQKNWPTTDRMSAKEEDRRRIGVERRRLLAGAEVLQRSSQRGSSKSKAKHLSHDSAPGNDGSRKEPDNTARRPKHDSEAMSVTGLAPAPQQANAGSETSEAKDSAERRKNDRAEQLAALRRKVAESEETNRLARARIEGLQQAASAREPGISAAEEQTSETAEVLDGEAEQSIAEAENAIPGADESHEAANHSSADLSSGVSSSTSEDPEADSDDDAPEEVTSKAPIATTPAHEAPICRYFAASGYCRDGDTCAYRHVQRPERAAQQEKRKEKKPSSPGLRPEKMTIFQRLVEQEQAEADRLALQVIKYLGSAGLFKQELSAD</sequence>
<dbReference type="Pfam" id="PF10453">
    <property type="entry name" value="NUFIP1"/>
    <property type="match status" value="1"/>
</dbReference>
<dbReference type="PANTHER" id="PTHR13309">
    <property type="entry name" value="NUCLEAR FRAGILE X MENTAL RETARDATION PROTEIN INTERACTING PROTEIN 1"/>
    <property type="match status" value="1"/>
</dbReference>
<dbReference type="GO" id="GO:0000492">
    <property type="term" value="P:box C/D snoRNP assembly"/>
    <property type="evidence" value="ECO:0007669"/>
    <property type="project" value="TreeGrafter"/>
</dbReference>